<dbReference type="GeneID" id="43663985"/>
<dbReference type="InterPro" id="IPR036864">
    <property type="entry name" value="Zn2-C6_fun-type_DNA-bd_sf"/>
</dbReference>
<dbReference type="PROSITE" id="PS50048">
    <property type="entry name" value="ZN2_CY6_FUNGAL_2"/>
    <property type="match status" value="1"/>
</dbReference>
<reference evidence="9 10" key="1">
    <citation type="submission" date="2019-04" db="EMBL/GenBank/DDBJ databases">
        <authorList>
            <consortium name="DOE Joint Genome Institute"/>
            <person name="Mondo S."/>
            <person name="Kjaerbolling I."/>
            <person name="Vesth T."/>
            <person name="Frisvad J.C."/>
            <person name="Nybo J.L."/>
            <person name="Theobald S."/>
            <person name="Kildgaard S."/>
            <person name="Isbrandt T."/>
            <person name="Kuo A."/>
            <person name="Sato A."/>
            <person name="Lyhne E.K."/>
            <person name="Kogle M.E."/>
            <person name="Wiebenga A."/>
            <person name="Kun R.S."/>
            <person name="Lubbers R.J."/>
            <person name="Makela M.R."/>
            <person name="Barry K."/>
            <person name="Chovatia M."/>
            <person name="Clum A."/>
            <person name="Daum C."/>
            <person name="Haridas S."/>
            <person name="He G."/>
            <person name="LaButti K."/>
            <person name="Lipzen A."/>
            <person name="Riley R."/>
            <person name="Salamov A."/>
            <person name="Simmons B.A."/>
            <person name="Magnuson J.K."/>
            <person name="Henrissat B."/>
            <person name="Mortensen U.H."/>
            <person name="Larsen T.O."/>
            <person name="Devries R.P."/>
            <person name="Grigoriev I.V."/>
            <person name="Machida M."/>
            <person name="Baker S.E."/>
            <person name="Andersen M.R."/>
            <person name="Cantor M.N."/>
            <person name="Hua S.X."/>
        </authorList>
    </citation>
    <scope>NUCLEOTIDE SEQUENCE [LARGE SCALE GENOMIC DNA]</scope>
    <source>
        <strain evidence="9 10">CBS 119388</strain>
    </source>
</reference>
<name>A0A5N7D6F9_9EURO</name>
<keyword evidence="3" id="KW-0805">Transcription regulation</keyword>
<evidence type="ECO:0000313" key="9">
    <source>
        <dbReference type="EMBL" id="KAE8401934.1"/>
    </source>
</evidence>
<evidence type="ECO:0000313" key="10">
    <source>
        <dbReference type="Proteomes" id="UP000325579"/>
    </source>
</evidence>
<dbReference type="GO" id="GO:0009893">
    <property type="term" value="P:positive regulation of metabolic process"/>
    <property type="evidence" value="ECO:0007669"/>
    <property type="project" value="UniProtKB-ARBA"/>
</dbReference>
<dbReference type="CDD" id="cd00067">
    <property type="entry name" value="GAL4"/>
    <property type="match status" value="1"/>
</dbReference>
<keyword evidence="6" id="KW-0539">Nucleus</keyword>
<accession>A0A5N7D6F9</accession>
<gene>
    <name evidence="9" type="ORF">BDV37DRAFT_167924</name>
</gene>
<dbReference type="GO" id="GO:0000981">
    <property type="term" value="F:DNA-binding transcription factor activity, RNA polymerase II-specific"/>
    <property type="evidence" value="ECO:0007669"/>
    <property type="project" value="InterPro"/>
</dbReference>
<keyword evidence="5" id="KW-0804">Transcription</keyword>
<dbReference type="AlphaFoldDB" id="A0A5N7D6F9"/>
<sequence>MNSRRRNGKPASCEPCRKEKVRCDHRLPVCSRCQKKRRTASCFYHPAPLTQRSKNITVKDILSGAGRTHSLPPSTSEQDDSGSRPLRAGPASTPISTFSNTEDDGLNMLITSRSLPTGYLGPTSFVAALEEDHELVSSPSDRQLQDDAGTAFPSELPLYWIQRTAEILRCLQDFPTIKQLVCEYYGLSKAAVIPSLVLNALPSIQVTIEEAQLHKSPPEQVARVLQNTKHMLPISSTTTGSHFHELFTGSNLRLEILGVLYAIAGRLSIFGLAHDRFPRLNGMAARERFSRKMLAASDAVLQICQIIAPVNDLTIWMLYEILLLSKVADGDTSSAKWRRLGDLSTHIFELGLHRDSQQSNSLPVFLVETRRRLFAAAYQLDKSIATFLGRPPRISLRHSDCRLPLDLHDSSLEADQSNMELALQRLDSDGWNTQGSLHRSTFLRQRFLVSTFREEILEVSLETQNRRTAEKLRDISMRCNQTWDSMPKQLHYSTDSRDENISNTTRMMLIVSYLAYLYNDFLIQRLLVQQDPEAYSALLDVSSTILSTVLDFCAMREDMVDLRPDFMWTNLLYGFPSAAVLIKALQKQARTGRPIPYQGSRSESIRHLSVFISHLESMARPGAANQELFHRASKIFSSIIDEVLEPRVAVTLPGPEIDILADSGTCMIENDDLDFLDMLEFGGSIDQYVIF</sequence>
<evidence type="ECO:0000256" key="4">
    <source>
        <dbReference type="ARBA" id="ARBA00023125"/>
    </source>
</evidence>
<dbReference type="CDD" id="cd12148">
    <property type="entry name" value="fungal_TF_MHR"/>
    <property type="match status" value="1"/>
</dbReference>
<dbReference type="GO" id="GO:0008270">
    <property type="term" value="F:zinc ion binding"/>
    <property type="evidence" value="ECO:0007669"/>
    <property type="project" value="InterPro"/>
</dbReference>
<proteinExistence type="predicted"/>
<dbReference type="InterPro" id="IPR050613">
    <property type="entry name" value="Sec_Metabolite_Reg"/>
</dbReference>
<dbReference type="GO" id="GO:0005634">
    <property type="term" value="C:nucleus"/>
    <property type="evidence" value="ECO:0007669"/>
    <property type="project" value="UniProtKB-SubCell"/>
</dbReference>
<protein>
    <recommendedName>
        <fullName evidence="8">Zn(2)-C6 fungal-type domain-containing protein</fullName>
    </recommendedName>
</protein>
<dbReference type="GO" id="GO:0003677">
    <property type="term" value="F:DNA binding"/>
    <property type="evidence" value="ECO:0007669"/>
    <property type="project" value="UniProtKB-KW"/>
</dbReference>
<dbReference type="InterPro" id="IPR001138">
    <property type="entry name" value="Zn2Cys6_DnaBD"/>
</dbReference>
<evidence type="ECO:0000256" key="6">
    <source>
        <dbReference type="ARBA" id="ARBA00023242"/>
    </source>
</evidence>
<feature type="domain" description="Zn(2)-C6 fungal-type" evidence="8">
    <location>
        <begin position="12"/>
        <end position="44"/>
    </location>
</feature>
<evidence type="ECO:0000256" key="5">
    <source>
        <dbReference type="ARBA" id="ARBA00023163"/>
    </source>
</evidence>
<keyword evidence="2" id="KW-0479">Metal-binding</keyword>
<dbReference type="GO" id="GO:0006351">
    <property type="term" value="P:DNA-templated transcription"/>
    <property type="evidence" value="ECO:0007669"/>
    <property type="project" value="InterPro"/>
</dbReference>
<feature type="region of interest" description="Disordered" evidence="7">
    <location>
        <begin position="64"/>
        <end position="98"/>
    </location>
</feature>
<evidence type="ECO:0000256" key="2">
    <source>
        <dbReference type="ARBA" id="ARBA00022723"/>
    </source>
</evidence>
<organism evidence="9 10">
    <name type="scientific">Aspergillus pseudonomiae</name>
    <dbReference type="NCBI Taxonomy" id="1506151"/>
    <lineage>
        <taxon>Eukaryota</taxon>
        <taxon>Fungi</taxon>
        <taxon>Dikarya</taxon>
        <taxon>Ascomycota</taxon>
        <taxon>Pezizomycotina</taxon>
        <taxon>Eurotiomycetes</taxon>
        <taxon>Eurotiomycetidae</taxon>
        <taxon>Eurotiales</taxon>
        <taxon>Aspergillaceae</taxon>
        <taxon>Aspergillus</taxon>
        <taxon>Aspergillus subgen. Circumdati</taxon>
    </lineage>
</organism>
<evidence type="ECO:0000256" key="7">
    <source>
        <dbReference type="SAM" id="MobiDB-lite"/>
    </source>
</evidence>
<dbReference type="EMBL" id="ML736794">
    <property type="protein sequence ID" value="KAE8401934.1"/>
    <property type="molecule type" value="Genomic_DNA"/>
</dbReference>
<evidence type="ECO:0000259" key="8">
    <source>
        <dbReference type="PROSITE" id="PS50048"/>
    </source>
</evidence>
<dbReference type="SMART" id="SM00066">
    <property type="entry name" value="GAL4"/>
    <property type="match status" value="1"/>
</dbReference>
<evidence type="ECO:0000256" key="3">
    <source>
        <dbReference type="ARBA" id="ARBA00023015"/>
    </source>
</evidence>
<dbReference type="PANTHER" id="PTHR31001">
    <property type="entry name" value="UNCHARACTERIZED TRANSCRIPTIONAL REGULATORY PROTEIN"/>
    <property type="match status" value="1"/>
</dbReference>
<dbReference type="SUPFAM" id="SSF57701">
    <property type="entry name" value="Zn2/Cys6 DNA-binding domain"/>
    <property type="match status" value="1"/>
</dbReference>
<keyword evidence="10" id="KW-1185">Reference proteome</keyword>
<dbReference type="Proteomes" id="UP000325579">
    <property type="component" value="Unassembled WGS sequence"/>
</dbReference>
<dbReference type="Gene3D" id="4.10.240.10">
    <property type="entry name" value="Zn(2)-C6 fungal-type DNA-binding domain"/>
    <property type="match status" value="1"/>
</dbReference>
<dbReference type="RefSeq" id="XP_031939253.1">
    <property type="nucleotide sequence ID" value="XM_032079294.1"/>
</dbReference>
<dbReference type="InterPro" id="IPR007219">
    <property type="entry name" value="XnlR_reg_dom"/>
</dbReference>
<comment type="subcellular location">
    <subcellularLocation>
        <location evidence="1">Nucleus</location>
    </subcellularLocation>
</comment>
<dbReference type="Pfam" id="PF04082">
    <property type="entry name" value="Fungal_trans"/>
    <property type="match status" value="1"/>
</dbReference>
<dbReference type="OrthoDB" id="6612291at2759"/>
<dbReference type="PANTHER" id="PTHR31001:SF82">
    <property type="entry name" value="ZN(II)2CYS6 TRANSCRIPTION FACTOR (EUROFUNG)"/>
    <property type="match status" value="1"/>
</dbReference>
<evidence type="ECO:0000256" key="1">
    <source>
        <dbReference type="ARBA" id="ARBA00004123"/>
    </source>
</evidence>
<dbReference type="Pfam" id="PF00172">
    <property type="entry name" value="Zn_clus"/>
    <property type="match status" value="1"/>
</dbReference>
<keyword evidence="4" id="KW-0238">DNA-binding</keyword>
<dbReference type="PROSITE" id="PS00463">
    <property type="entry name" value="ZN2_CY6_FUNGAL_1"/>
    <property type="match status" value="1"/>
</dbReference>
<dbReference type="SMART" id="SM00906">
    <property type="entry name" value="Fungal_trans"/>
    <property type="match status" value="1"/>
</dbReference>